<dbReference type="GO" id="GO:0016747">
    <property type="term" value="F:acyltransferase activity, transferring groups other than amino-acyl groups"/>
    <property type="evidence" value="ECO:0007669"/>
    <property type="project" value="InterPro"/>
</dbReference>
<gene>
    <name evidence="2" type="ORF">DSOL_4765</name>
</gene>
<dbReference type="Proteomes" id="UP000186102">
    <property type="component" value="Unassembled WGS sequence"/>
</dbReference>
<proteinExistence type="predicted"/>
<dbReference type="InterPro" id="IPR020616">
    <property type="entry name" value="Thiolase_N"/>
</dbReference>
<keyword evidence="3" id="KW-1185">Reference proteome</keyword>
<evidence type="ECO:0000259" key="1">
    <source>
        <dbReference type="Pfam" id="PF00108"/>
    </source>
</evidence>
<dbReference type="AlphaFoldDB" id="A0A1Q8QHZ7"/>
<reference evidence="2 3" key="1">
    <citation type="submission" date="2016-09" db="EMBL/GenBank/DDBJ databases">
        <title>Complete genome of Desulfosporosinus sp. OL.</title>
        <authorList>
            <person name="Mardanov A."/>
            <person name="Beletsky A."/>
            <person name="Panova A."/>
            <person name="Karnachuk O."/>
            <person name="Ravin N."/>
        </authorList>
    </citation>
    <scope>NUCLEOTIDE SEQUENCE [LARGE SCALE GENOMIC DNA]</scope>
    <source>
        <strain evidence="2 3">OL</strain>
    </source>
</reference>
<dbReference type="Pfam" id="PF00108">
    <property type="entry name" value="Thiolase_N"/>
    <property type="match status" value="1"/>
</dbReference>
<evidence type="ECO:0000313" key="2">
    <source>
        <dbReference type="EMBL" id="OLN26946.1"/>
    </source>
</evidence>
<dbReference type="SUPFAM" id="SSF53901">
    <property type="entry name" value="Thiolase-like"/>
    <property type="match status" value="1"/>
</dbReference>
<protein>
    <submittedName>
        <fullName evidence="2">3-ketoacyl-CoA thiolase</fullName>
    </submittedName>
</protein>
<name>A0A1Q8QHZ7_9FIRM</name>
<feature type="domain" description="Thiolase N-terminal" evidence="1">
    <location>
        <begin position="3"/>
        <end position="36"/>
    </location>
</feature>
<accession>A0A1Q8QHZ7</accession>
<comment type="caution">
    <text evidence="2">The sequence shown here is derived from an EMBL/GenBank/DDBJ whole genome shotgun (WGS) entry which is preliminary data.</text>
</comment>
<organism evidence="2 3">
    <name type="scientific">Desulfosporosinus metallidurans</name>
    <dbReference type="NCBI Taxonomy" id="1888891"/>
    <lineage>
        <taxon>Bacteria</taxon>
        <taxon>Bacillati</taxon>
        <taxon>Bacillota</taxon>
        <taxon>Clostridia</taxon>
        <taxon>Eubacteriales</taxon>
        <taxon>Desulfitobacteriaceae</taxon>
        <taxon>Desulfosporosinus</taxon>
    </lineage>
</organism>
<sequence>MGTLAKLSPVFKKGGSVTAGNSSGLNDAAAAVVVMRNLFNGKVEGINFKLLY</sequence>
<dbReference type="InterPro" id="IPR016039">
    <property type="entry name" value="Thiolase-like"/>
</dbReference>
<dbReference type="STRING" id="1888891.DSOL_4765"/>
<evidence type="ECO:0000313" key="3">
    <source>
        <dbReference type="Proteomes" id="UP000186102"/>
    </source>
</evidence>
<dbReference type="Gene3D" id="3.40.47.10">
    <property type="match status" value="1"/>
</dbReference>
<dbReference type="EMBL" id="MLBF01000066">
    <property type="protein sequence ID" value="OLN26946.1"/>
    <property type="molecule type" value="Genomic_DNA"/>
</dbReference>